<name>A0A9X1YUZ8_9PSED</name>
<dbReference type="Gene3D" id="3.30.1540.10">
    <property type="entry name" value="formyl-coa transferase, domain 3"/>
    <property type="match status" value="1"/>
</dbReference>
<dbReference type="Pfam" id="PF02515">
    <property type="entry name" value="CoA_transf_3"/>
    <property type="match status" value="2"/>
</dbReference>
<dbReference type="GO" id="GO:0016740">
    <property type="term" value="F:transferase activity"/>
    <property type="evidence" value="ECO:0007669"/>
    <property type="project" value="UniProtKB-KW"/>
</dbReference>
<dbReference type="InterPro" id="IPR044855">
    <property type="entry name" value="CoA-Trfase_III_dom3_sf"/>
</dbReference>
<evidence type="ECO:0000313" key="2">
    <source>
        <dbReference type="EMBL" id="MCK9798086.1"/>
    </source>
</evidence>
<dbReference type="PANTHER" id="PTHR48228:SF5">
    <property type="entry name" value="ALPHA-METHYLACYL-COA RACEMASE"/>
    <property type="match status" value="1"/>
</dbReference>
<gene>
    <name evidence="2" type="ORF">M1B34_10200</name>
</gene>
<keyword evidence="2" id="KW-0808">Transferase</keyword>
<comment type="caution">
    <text evidence="2">The sequence shown here is derived from an EMBL/GenBank/DDBJ whole genome shotgun (WGS) entry which is preliminary data.</text>
</comment>
<proteinExistence type="predicted"/>
<dbReference type="SUPFAM" id="SSF89796">
    <property type="entry name" value="CoA-transferase family III (CaiB/BaiF)"/>
    <property type="match status" value="2"/>
</dbReference>
<dbReference type="InterPro" id="IPR003673">
    <property type="entry name" value="CoA-Trfase_fam_III"/>
</dbReference>
<organism evidence="2 3">
    <name type="scientific">Pseudomonas morbosilactucae</name>
    <dbReference type="NCBI Taxonomy" id="2938197"/>
    <lineage>
        <taxon>Bacteria</taxon>
        <taxon>Pseudomonadati</taxon>
        <taxon>Pseudomonadota</taxon>
        <taxon>Gammaproteobacteria</taxon>
        <taxon>Pseudomonadales</taxon>
        <taxon>Pseudomonadaceae</taxon>
        <taxon>Pseudomonas</taxon>
    </lineage>
</organism>
<keyword evidence="1" id="KW-0732">Signal</keyword>
<feature type="chain" id="PRO_5040969727" evidence="1">
    <location>
        <begin position="20"/>
        <end position="605"/>
    </location>
</feature>
<evidence type="ECO:0000313" key="3">
    <source>
        <dbReference type="Proteomes" id="UP001155059"/>
    </source>
</evidence>
<accession>A0A9X1YUZ8</accession>
<reference evidence="2 3" key="1">
    <citation type="journal article" date="2022" name="Int. J. Syst. Evol. Microbiol.">
        <title>Pseudomonas aegrilactucae sp. nov. and Pseudomonas morbosilactucae sp. nov., pathogens causing bacterial rot of lettuce in Japan.</title>
        <authorList>
            <person name="Sawada H."/>
            <person name="Fujikawa T."/>
            <person name="Satou M."/>
        </authorList>
    </citation>
    <scope>NUCLEOTIDE SEQUENCE [LARGE SCALE GENOMIC DNA]</scope>
    <source>
        <strain evidence="2 3">MAFF 302030</strain>
    </source>
</reference>
<dbReference type="PANTHER" id="PTHR48228">
    <property type="entry name" value="SUCCINYL-COA--D-CITRAMALATE COA-TRANSFERASE"/>
    <property type="match status" value="1"/>
</dbReference>
<dbReference type="InterPro" id="IPR023606">
    <property type="entry name" value="CoA-Trfase_III_dom_1_sf"/>
</dbReference>
<dbReference type="EMBL" id="JALQCW010000021">
    <property type="protein sequence ID" value="MCK9798086.1"/>
    <property type="molecule type" value="Genomic_DNA"/>
</dbReference>
<dbReference type="AlphaFoldDB" id="A0A9X1YUZ8"/>
<reference evidence="2 3" key="2">
    <citation type="journal article" date="2023" name="Plant Pathol.">
        <title>Dismantling and reorganizing Pseudomonas marginalis sensu#lato.</title>
        <authorList>
            <person name="Sawada H."/>
            <person name="Fujikawa T."/>
            <person name="Satou M."/>
        </authorList>
    </citation>
    <scope>NUCLEOTIDE SEQUENCE [LARGE SCALE GENOMIC DNA]</scope>
    <source>
        <strain evidence="2 3">MAFF 302030</strain>
    </source>
</reference>
<feature type="signal peptide" evidence="1">
    <location>
        <begin position="1"/>
        <end position="19"/>
    </location>
</feature>
<evidence type="ECO:0000256" key="1">
    <source>
        <dbReference type="SAM" id="SignalP"/>
    </source>
</evidence>
<dbReference type="InterPro" id="IPR050509">
    <property type="entry name" value="CoA-transferase_III"/>
</dbReference>
<protein>
    <submittedName>
        <fullName evidence="2">CoA transferase</fullName>
    </submittedName>
</protein>
<dbReference type="Gene3D" id="3.40.50.10540">
    <property type="entry name" value="Crotonobetainyl-coa:carnitine coa-transferase, domain 1"/>
    <property type="match status" value="2"/>
</dbReference>
<sequence length="605" mass="63694">MLSPLLGCTLTGPFAPASAAFAATIASLRYQAEVLGIEVVNTLQSSESTWLDYQFSVPGLDPVTCTVRGWANEDNLAASESTVQAAVGLMSVHGRASGNAQALGVDYVSTLTASLALTGAIATAVGRLRGGNVSECKVSMASAGLLAVSQYLAGATAPDAPESLLPGSTCAVLRPPFTSSDGIVFELETLDAGPWRSFWTGMHVPLEDIAKGWHGFLMRYAKAVSPIPDTLCLALAQRPYAEIVTRCRQSALSICPVRTLEQRLDERLQASGPWTFALSAVSTPFRPCTSELPLSGLRVVESCRRIQGPLAGHLLSLLGAEVVRLELPGGDPLRGMAPLADGCSVRFDALNCHKQVVEVDIKSAAGRCAVLQQVREADVFVHNWAPGKAEELRLGETDLAAANPPLIYAYAGGWGPQGHPDGLPGTDFMVQAWSGVAAMIARASATAGGSLFTVLDVLGGIVSAQGIVAALLARQLSGHAGRVDSSLLGCADLLMHKPTDKGQFGGVFATARGLLAIECCEPSHLEQLAFGLGYSPSAVGAEHERLLREQLLTRTASEWQTMLQARGIPAATVVEDLLDVTCNSRFQTCLSARAYTRVNSPWSFT</sequence>
<dbReference type="Proteomes" id="UP001155059">
    <property type="component" value="Unassembled WGS sequence"/>
</dbReference>
<dbReference type="RefSeq" id="WP_268265035.1">
    <property type="nucleotide sequence ID" value="NZ_JALQCW010000021.1"/>
</dbReference>